<evidence type="ECO:0000259" key="3">
    <source>
        <dbReference type="Pfam" id="PF20434"/>
    </source>
</evidence>
<sequence>MIRRAFAMLSVALGLAAGSAAAARIMDWDDLLGRPRPKADASIAYGRDRLQHVDLWRPRGRGPFPVVVMIHGGCWRTDVATADIMDWAADDLRRRGIAVWNVEYRGVDRPGGGYPGTFLDIAAGSDLLGRIGARYGLRTDRVVVLGHSAGGHLAL</sequence>
<dbReference type="SUPFAM" id="SSF53474">
    <property type="entry name" value="alpha/beta-Hydrolases"/>
    <property type="match status" value="1"/>
</dbReference>
<dbReference type="InterPro" id="IPR029058">
    <property type="entry name" value="AB_hydrolase_fold"/>
</dbReference>
<keyword evidence="1 4" id="KW-0378">Hydrolase</keyword>
<evidence type="ECO:0000256" key="1">
    <source>
        <dbReference type="ARBA" id="ARBA00022801"/>
    </source>
</evidence>
<dbReference type="Pfam" id="PF20434">
    <property type="entry name" value="BD-FAE"/>
    <property type="match status" value="1"/>
</dbReference>
<evidence type="ECO:0000313" key="4">
    <source>
        <dbReference type="EMBL" id="MDO6413223.1"/>
    </source>
</evidence>
<dbReference type="InterPro" id="IPR049492">
    <property type="entry name" value="BD-FAE-like_dom"/>
</dbReference>
<proteinExistence type="predicted"/>
<dbReference type="Proteomes" id="UP001169764">
    <property type="component" value="Unassembled WGS sequence"/>
</dbReference>
<dbReference type="Gene3D" id="3.40.50.1820">
    <property type="entry name" value="alpha/beta hydrolase"/>
    <property type="match status" value="1"/>
</dbReference>
<dbReference type="GO" id="GO:0016787">
    <property type="term" value="F:hydrolase activity"/>
    <property type="evidence" value="ECO:0007669"/>
    <property type="project" value="UniProtKB-KW"/>
</dbReference>
<dbReference type="EMBL" id="JAUOTP010000001">
    <property type="protein sequence ID" value="MDO6413223.1"/>
    <property type="molecule type" value="Genomic_DNA"/>
</dbReference>
<feature type="signal peptide" evidence="2">
    <location>
        <begin position="1"/>
        <end position="22"/>
    </location>
</feature>
<organism evidence="4 5">
    <name type="scientific">Sphingomonas natans</name>
    <dbReference type="NCBI Taxonomy" id="3063330"/>
    <lineage>
        <taxon>Bacteria</taxon>
        <taxon>Pseudomonadati</taxon>
        <taxon>Pseudomonadota</taxon>
        <taxon>Alphaproteobacteria</taxon>
        <taxon>Sphingomonadales</taxon>
        <taxon>Sphingomonadaceae</taxon>
        <taxon>Sphingomonas</taxon>
    </lineage>
</organism>
<evidence type="ECO:0000256" key="2">
    <source>
        <dbReference type="SAM" id="SignalP"/>
    </source>
</evidence>
<gene>
    <name evidence="4" type="ORF">Q4F19_02395</name>
</gene>
<name>A0ABT8Y4I6_9SPHN</name>
<dbReference type="InterPro" id="IPR050300">
    <property type="entry name" value="GDXG_lipolytic_enzyme"/>
</dbReference>
<evidence type="ECO:0000313" key="5">
    <source>
        <dbReference type="Proteomes" id="UP001169764"/>
    </source>
</evidence>
<feature type="chain" id="PRO_5045449004" evidence="2">
    <location>
        <begin position="23"/>
        <end position="155"/>
    </location>
</feature>
<feature type="domain" description="BD-FAE-like" evidence="3">
    <location>
        <begin position="54"/>
        <end position="155"/>
    </location>
</feature>
<protein>
    <submittedName>
        <fullName evidence="4">Alpha/beta hydrolase</fullName>
    </submittedName>
</protein>
<dbReference type="PANTHER" id="PTHR48081:SF33">
    <property type="entry name" value="KYNURENINE FORMAMIDASE"/>
    <property type="match status" value="1"/>
</dbReference>
<comment type="caution">
    <text evidence="4">The sequence shown here is derived from an EMBL/GenBank/DDBJ whole genome shotgun (WGS) entry which is preliminary data.</text>
</comment>
<dbReference type="PANTHER" id="PTHR48081">
    <property type="entry name" value="AB HYDROLASE SUPERFAMILY PROTEIN C4A8.06C"/>
    <property type="match status" value="1"/>
</dbReference>
<keyword evidence="5" id="KW-1185">Reference proteome</keyword>
<accession>A0ABT8Y4I6</accession>
<dbReference type="RefSeq" id="WP_303539536.1">
    <property type="nucleotide sequence ID" value="NZ_JAUOTP010000001.1"/>
</dbReference>
<keyword evidence="2" id="KW-0732">Signal</keyword>
<reference evidence="4" key="1">
    <citation type="submission" date="2023-07" db="EMBL/GenBank/DDBJ databases">
        <authorList>
            <person name="Kim M."/>
        </authorList>
    </citation>
    <scope>NUCLEOTIDE SEQUENCE</scope>
    <source>
        <strain evidence="4">BIUV-7</strain>
    </source>
</reference>